<evidence type="ECO:0008006" key="5">
    <source>
        <dbReference type="Google" id="ProtNLM"/>
    </source>
</evidence>
<accession>E7RNE6</accession>
<organism evidence="3 4">
    <name type="scientific">Hoylesella oralis ATCC 33269</name>
    <dbReference type="NCBI Taxonomy" id="873533"/>
    <lineage>
        <taxon>Bacteria</taxon>
        <taxon>Pseudomonadati</taxon>
        <taxon>Bacteroidota</taxon>
        <taxon>Bacteroidia</taxon>
        <taxon>Bacteroidales</taxon>
        <taxon>Prevotellaceae</taxon>
        <taxon>Hoylesella</taxon>
    </lineage>
</organism>
<evidence type="ECO:0000313" key="3">
    <source>
        <dbReference type="EMBL" id="EFZ38277.1"/>
    </source>
</evidence>
<proteinExistence type="predicted"/>
<feature type="region of interest" description="Disordered" evidence="1">
    <location>
        <begin position="258"/>
        <end position="278"/>
    </location>
</feature>
<comment type="caution">
    <text evidence="3">The sequence shown here is derived from an EMBL/GenBank/DDBJ whole genome shotgun (WGS) entry which is preliminary data.</text>
</comment>
<evidence type="ECO:0000256" key="1">
    <source>
        <dbReference type="SAM" id="MobiDB-lite"/>
    </source>
</evidence>
<sequence length="278" mass="32514">MKKSFLIVLLMCMALTMRAQFTFRSIKEPEQGMNCGKIAFMFTYNYRYVEDVNHRPYFFKDDKMLLEVGDQRSRFWSLSQFQTDSINAERKKQGENNFLGNGKVVWQLYRNCPEQGEYVYLDELGMDKFSYAEKVVFPHWNIEEDSVIVLLGYTCRKATTDYCGRRWRAWYTDDIPLDEGPWKLKGLPGMILKASDSEGQFVFEAIGMQQNVTKRNLVYIGNGYERIGRADFLKTCRRYYADPIGYITTKPNVKVTITDGNGNPLPNPKDQPYNLLER</sequence>
<dbReference type="InterPro" id="IPR005901">
    <property type="entry name" value="GLPGLI"/>
</dbReference>
<keyword evidence="4" id="KW-1185">Reference proteome</keyword>
<reference evidence="3" key="1">
    <citation type="submission" date="2011-01" db="EMBL/GenBank/DDBJ databases">
        <authorList>
            <person name="Muzny D."/>
            <person name="Qin X."/>
            <person name="Buhay C."/>
            <person name="Dugan-Rocha S."/>
            <person name="Ding Y."/>
            <person name="Chen G."/>
            <person name="Hawes A."/>
            <person name="Holder M."/>
            <person name="Jhangiani S."/>
            <person name="Johnson A."/>
            <person name="Khan Z."/>
            <person name="Li Z."/>
            <person name="Liu W."/>
            <person name="Liu X."/>
            <person name="Perez L."/>
            <person name="Shen H."/>
            <person name="Wang Q."/>
            <person name="Watt J."/>
            <person name="Xi L."/>
            <person name="Xin Y."/>
            <person name="Zhou J."/>
            <person name="Deng J."/>
            <person name="Jiang H."/>
            <person name="Liu Y."/>
            <person name="Qu J."/>
            <person name="Song X.-Z."/>
            <person name="Zhang L."/>
            <person name="Villasana D."/>
            <person name="Johnson A."/>
            <person name="Liu J."/>
            <person name="Liyanage D."/>
            <person name="Lorensuhewa L."/>
            <person name="Robinson T."/>
            <person name="Song A."/>
            <person name="Song B.-B."/>
            <person name="Dinh H."/>
            <person name="Thornton R."/>
            <person name="Coyle M."/>
            <person name="Francisco L."/>
            <person name="Jackson L."/>
            <person name="Javaid M."/>
            <person name="Korchina V."/>
            <person name="Kovar C."/>
            <person name="Mata R."/>
            <person name="Mathew T."/>
            <person name="Ngo R."/>
            <person name="Nguyen L."/>
            <person name="Nguyen N."/>
            <person name="Okwuonu G."/>
            <person name="Ongeri F."/>
            <person name="Pham C."/>
            <person name="Simmons D."/>
            <person name="Wilczek-Boney K."/>
            <person name="Hale W."/>
            <person name="Jakkamsetti A."/>
            <person name="Pham P."/>
            <person name="Ruth R."/>
            <person name="San Lucas F."/>
            <person name="Warren J."/>
            <person name="Zhang J."/>
            <person name="Zhao Z."/>
            <person name="Zhou C."/>
            <person name="Zhu D."/>
            <person name="Lee S."/>
            <person name="Bess C."/>
            <person name="Blankenburg K."/>
            <person name="Forbes L."/>
            <person name="Fu Q."/>
            <person name="Gubbala S."/>
            <person name="Hirani K."/>
            <person name="Jayaseelan J.C."/>
            <person name="Lara F."/>
            <person name="Munidasa M."/>
            <person name="Palculict T."/>
            <person name="Patil S."/>
            <person name="Pu L.-L."/>
            <person name="Saada N."/>
            <person name="Tang L."/>
            <person name="Weissenberger G."/>
            <person name="Zhu Y."/>
            <person name="Hemphill L."/>
            <person name="Shang Y."/>
            <person name="Youmans B."/>
            <person name="Ayvaz T."/>
            <person name="Ross M."/>
            <person name="Santibanez J."/>
            <person name="Aqrawi P."/>
            <person name="Gross S."/>
            <person name="Joshi V."/>
            <person name="Fowler G."/>
            <person name="Nazareth L."/>
            <person name="Reid J."/>
            <person name="Worley K."/>
            <person name="Petrosino J."/>
            <person name="Highlander S."/>
            <person name="Gibbs R."/>
        </authorList>
    </citation>
    <scope>NUCLEOTIDE SEQUENCE [LARGE SCALE GENOMIC DNA]</scope>
    <source>
        <strain evidence="3">ATCC 33269</strain>
    </source>
</reference>
<evidence type="ECO:0000256" key="2">
    <source>
        <dbReference type="SAM" id="SignalP"/>
    </source>
</evidence>
<dbReference type="HOGENOM" id="CLU_066214_1_2_10"/>
<dbReference type="NCBIfam" id="TIGR01200">
    <property type="entry name" value="GLPGLI"/>
    <property type="match status" value="1"/>
</dbReference>
<protein>
    <recommendedName>
        <fullName evidence="5">GLPGLI family protein</fullName>
    </recommendedName>
</protein>
<dbReference type="eggNOG" id="ENOG5032Y7Q">
    <property type="taxonomic scope" value="Bacteria"/>
</dbReference>
<feature type="signal peptide" evidence="2">
    <location>
        <begin position="1"/>
        <end position="19"/>
    </location>
</feature>
<dbReference type="RefSeq" id="WP_004369356.1">
    <property type="nucleotide sequence ID" value="NZ_GL833119.1"/>
</dbReference>
<dbReference type="EMBL" id="AEPE02000002">
    <property type="protein sequence ID" value="EFZ38277.1"/>
    <property type="molecule type" value="Genomic_DNA"/>
</dbReference>
<keyword evidence="2" id="KW-0732">Signal</keyword>
<evidence type="ECO:0000313" key="4">
    <source>
        <dbReference type="Proteomes" id="UP000005580"/>
    </source>
</evidence>
<dbReference type="Pfam" id="PF09697">
    <property type="entry name" value="Porph_ging"/>
    <property type="match status" value="1"/>
</dbReference>
<name>E7RNE6_9BACT</name>
<dbReference type="STRING" id="28134.SAMN05444288_0229"/>
<dbReference type="Proteomes" id="UP000005580">
    <property type="component" value="Unassembled WGS sequence"/>
</dbReference>
<gene>
    <name evidence="3" type="ORF">HMPREF0663_10646</name>
</gene>
<dbReference type="AlphaFoldDB" id="E7RNE6"/>
<feature type="chain" id="PRO_5003224368" description="GLPGLI family protein" evidence="2">
    <location>
        <begin position="20"/>
        <end position="278"/>
    </location>
</feature>